<feature type="compositionally biased region" description="Low complexity" evidence="7">
    <location>
        <begin position="79"/>
        <end position="101"/>
    </location>
</feature>
<gene>
    <name evidence="9" type="ORF">H6H00_17220</name>
</gene>
<name>A0A7G7MB54_9PSEU</name>
<evidence type="ECO:0000256" key="6">
    <source>
        <dbReference type="ARBA" id="ARBA00023136"/>
    </source>
</evidence>
<sequence length="281" mass="27703">MTGPNAATGPRPHPATARPDGGPGSPDPTGARPPARPDGRRDTADRPDRPEAPARPGGRRLPDAPRRARGHADPEGSAPDRGTARALAAAGSAPGAAPGTDGPDDTAGDRPARDPGRRRTARGTVPAAPWWRRRWVIGAAAAVVVAVPIALVVVGGADDVPEPAQTGGTVAFGTPDAASLSGVSPTADPAAAAQPAAAEVTLEVTGSGSVGALTYSRGTSVAQLSGAELPWEKTFPAGDGPAEYSVAAAGASGEISCRIVADGVVLAEQTDGSAVFCGARG</sequence>
<comment type="subcellular location">
    <subcellularLocation>
        <location evidence="1">Cell membrane</location>
    </subcellularLocation>
</comment>
<evidence type="ECO:0000256" key="7">
    <source>
        <dbReference type="SAM" id="MobiDB-lite"/>
    </source>
</evidence>
<keyword evidence="5 8" id="KW-1133">Transmembrane helix</keyword>
<evidence type="ECO:0000256" key="8">
    <source>
        <dbReference type="SAM" id="Phobius"/>
    </source>
</evidence>
<keyword evidence="6 8" id="KW-0472">Membrane</keyword>
<dbReference type="KEGG" id="ppel:H6H00_17220"/>
<feature type="compositionally biased region" description="Basic and acidic residues" evidence="7">
    <location>
        <begin position="107"/>
        <end position="117"/>
    </location>
</feature>
<accession>A0A7G7MB54</accession>
<dbReference type="Pfam" id="PF05423">
    <property type="entry name" value="Mycobact_memb"/>
    <property type="match status" value="1"/>
</dbReference>
<evidence type="ECO:0000256" key="5">
    <source>
        <dbReference type="ARBA" id="ARBA00022989"/>
    </source>
</evidence>
<feature type="compositionally biased region" description="Basic and acidic residues" evidence="7">
    <location>
        <begin position="35"/>
        <end position="52"/>
    </location>
</feature>
<keyword evidence="3" id="KW-1003">Cell membrane</keyword>
<evidence type="ECO:0000313" key="9">
    <source>
        <dbReference type="EMBL" id="QNG50015.1"/>
    </source>
</evidence>
<keyword evidence="10" id="KW-1185">Reference proteome</keyword>
<dbReference type="AlphaFoldDB" id="A0A7G7MB54"/>
<evidence type="ECO:0000256" key="4">
    <source>
        <dbReference type="ARBA" id="ARBA00022692"/>
    </source>
</evidence>
<evidence type="ECO:0000256" key="3">
    <source>
        <dbReference type="ARBA" id="ARBA00022475"/>
    </source>
</evidence>
<reference evidence="9 10" key="1">
    <citation type="submission" date="2020-08" db="EMBL/GenBank/DDBJ databases">
        <authorList>
            <person name="Mo P."/>
        </authorList>
    </citation>
    <scope>NUCLEOTIDE SEQUENCE [LARGE SCALE GENOMIC DNA]</scope>
    <source>
        <strain evidence="9 10">CGMCC 4.1532</strain>
    </source>
</reference>
<feature type="compositionally biased region" description="Basic and acidic residues" evidence="7">
    <location>
        <begin position="60"/>
        <end position="74"/>
    </location>
</feature>
<organism evidence="9 10">
    <name type="scientific">Pseudonocardia petroleophila</name>
    <dbReference type="NCBI Taxonomy" id="37331"/>
    <lineage>
        <taxon>Bacteria</taxon>
        <taxon>Bacillati</taxon>
        <taxon>Actinomycetota</taxon>
        <taxon>Actinomycetes</taxon>
        <taxon>Pseudonocardiales</taxon>
        <taxon>Pseudonocardiaceae</taxon>
        <taxon>Pseudonocardia</taxon>
    </lineage>
</organism>
<dbReference type="InterPro" id="IPR038468">
    <property type="entry name" value="MmpS_C"/>
</dbReference>
<proteinExistence type="inferred from homology"/>
<evidence type="ECO:0008006" key="11">
    <source>
        <dbReference type="Google" id="ProtNLM"/>
    </source>
</evidence>
<dbReference type="GO" id="GO:0005886">
    <property type="term" value="C:plasma membrane"/>
    <property type="evidence" value="ECO:0007669"/>
    <property type="project" value="UniProtKB-SubCell"/>
</dbReference>
<dbReference type="Proteomes" id="UP000515728">
    <property type="component" value="Chromosome"/>
</dbReference>
<evidence type="ECO:0000256" key="2">
    <source>
        <dbReference type="ARBA" id="ARBA00007531"/>
    </source>
</evidence>
<comment type="similarity">
    <text evidence="2">Belongs to the MmpS family.</text>
</comment>
<dbReference type="Gene3D" id="2.60.40.2880">
    <property type="entry name" value="MmpS1-5, C-terminal soluble domain"/>
    <property type="match status" value="1"/>
</dbReference>
<feature type="region of interest" description="Disordered" evidence="7">
    <location>
        <begin position="1"/>
        <end position="125"/>
    </location>
</feature>
<protein>
    <recommendedName>
        <fullName evidence="11">MmpS family membrane protein</fullName>
    </recommendedName>
</protein>
<evidence type="ECO:0000313" key="10">
    <source>
        <dbReference type="Proteomes" id="UP000515728"/>
    </source>
</evidence>
<keyword evidence="4 8" id="KW-0812">Transmembrane</keyword>
<evidence type="ECO:0000256" key="1">
    <source>
        <dbReference type="ARBA" id="ARBA00004236"/>
    </source>
</evidence>
<dbReference type="RefSeq" id="WP_185716777.1">
    <property type="nucleotide sequence ID" value="NZ_CP060131.1"/>
</dbReference>
<feature type="transmembrane region" description="Helical" evidence="8">
    <location>
        <begin position="135"/>
        <end position="157"/>
    </location>
</feature>
<dbReference type="InterPro" id="IPR008693">
    <property type="entry name" value="MmpS"/>
</dbReference>
<dbReference type="EMBL" id="CP060131">
    <property type="protein sequence ID" value="QNG50015.1"/>
    <property type="molecule type" value="Genomic_DNA"/>
</dbReference>